<dbReference type="InterPro" id="IPR013783">
    <property type="entry name" value="Ig-like_fold"/>
</dbReference>
<feature type="non-terminal residue" evidence="3">
    <location>
        <position position="276"/>
    </location>
</feature>
<evidence type="ECO:0000313" key="3">
    <source>
        <dbReference type="EMBL" id="PDO09153.1"/>
    </source>
</evidence>
<name>A0A2A6DWN6_9BACL</name>
<dbReference type="EMBL" id="MOXJ01000095">
    <property type="protein sequence ID" value="PDO09153.1"/>
    <property type="molecule type" value="Genomic_DNA"/>
</dbReference>
<proteinExistence type="predicted"/>
<dbReference type="InterPro" id="IPR028994">
    <property type="entry name" value="Integrin_alpha_N"/>
</dbReference>
<keyword evidence="3" id="KW-0456">Lyase</keyword>
<dbReference type="InterPro" id="IPR034641">
    <property type="entry name" value="RGL11"/>
</dbReference>
<dbReference type="Pfam" id="PF21348">
    <property type="entry name" value="RGL11_C"/>
    <property type="match status" value="1"/>
</dbReference>
<evidence type="ECO:0000259" key="1">
    <source>
        <dbReference type="Pfam" id="PF18370"/>
    </source>
</evidence>
<reference evidence="3 4" key="1">
    <citation type="submission" date="2016-12" db="EMBL/GenBank/DDBJ databases">
        <title>Candidatus Reconcilibacillus cellulovorans genome.</title>
        <authorList>
            <person name="Kolinko S."/>
            <person name="Wu Y.-W."/>
            <person name="Tachea F."/>
            <person name="Denzel E."/>
            <person name="Hiras J."/>
            <person name="Baecker N."/>
            <person name="Chan L.J."/>
            <person name="Eichorst S.A."/>
            <person name="Frey D."/>
            <person name="Adams P.D."/>
            <person name="Pray T."/>
            <person name="Tanjore D."/>
            <person name="Petzold C.J."/>
            <person name="Gladden J.M."/>
            <person name="Simmons B.A."/>
            <person name="Singer S.W."/>
        </authorList>
    </citation>
    <scope>NUCLEOTIDE SEQUENCE [LARGE SCALE GENOMIC DNA]</scope>
    <source>
        <strain evidence="3">JTherm</strain>
    </source>
</reference>
<dbReference type="Gene3D" id="2.60.40.10">
    <property type="entry name" value="Immunoglobulins"/>
    <property type="match status" value="1"/>
</dbReference>
<dbReference type="GO" id="GO:0016829">
    <property type="term" value="F:lyase activity"/>
    <property type="evidence" value="ECO:0007669"/>
    <property type="project" value="UniProtKB-KW"/>
</dbReference>
<dbReference type="InterPro" id="IPR049366">
    <property type="entry name" value="RGL11_C"/>
</dbReference>
<feature type="non-terminal residue" evidence="3">
    <location>
        <position position="1"/>
    </location>
</feature>
<feature type="domain" description="Rhamnogalacturonan I lyase beta-sheet" evidence="1">
    <location>
        <begin position="1"/>
        <end position="65"/>
    </location>
</feature>
<dbReference type="PANTHER" id="PTHR43118:SF1">
    <property type="entry name" value="RHAMNOGALACTURONAN LYASE (EUROFUNG)"/>
    <property type="match status" value="1"/>
</dbReference>
<feature type="domain" description="Rhamnogalacturonan lyase family 11 C-terminal" evidence="2">
    <location>
        <begin position="69"/>
        <end position="276"/>
    </location>
</feature>
<dbReference type="Proteomes" id="UP000243688">
    <property type="component" value="Unassembled WGS sequence"/>
</dbReference>
<dbReference type="AlphaFoldDB" id="A0A2A6DWN6"/>
<dbReference type="SUPFAM" id="SSF69318">
    <property type="entry name" value="Integrin alpha N-terminal domain"/>
    <property type="match status" value="1"/>
</dbReference>
<gene>
    <name evidence="3" type="ORF">BLM47_14230</name>
</gene>
<evidence type="ECO:0000313" key="4">
    <source>
        <dbReference type="Proteomes" id="UP000243688"/>
    </source>
</evidence>
<evidence type="ECO:0000259" key="2">
    <source>
        <dbReference type="Pfam" id="PF21348"/>
    </source>
</evidence>
<accession>A0A2A6DWN6</accession>
<sequence length="276" mass="30093">SWRLLGTESMNTTFHVYRNGTRITSSPVADSTNFLDTQGTAGSTYYVRPVVGGVEQAPSETVGVWSTNYLTIPLQRPAGGTTPDGVSYTYSPNDASAGDLDGDGRYEIVLKWDPSNSKDNSQSGYTGNVYVDAYKLDGTRLWRIDLGRNIRAGAHYTQFLVYDFDGDGRAEVVMKTADGTRDGTGAVIGNPNADYRNSSGYILSGPEYLTVFDGLTGRALATTNYEPPRGNVCDWGDCYGNRVDRFLAAVAYLDGVRPSFVMARGYYTRTVLVAYN</sequence>
<dbReference type="InterPro" id="IPR041624">
    <property type="entry name" value="RGI_lyase"/>
</dbReference>
<dbReference type="Pfam" id="PF18370">
    <property type="entry name" value="RGI_lyase"/>
    <property type="match status" value="1"/>
</dbReference>
<comment type="caution">
    <text evidence="3">The sequence shown here is derived from an EMBL/GenBank/DDBJ whole genome shotgun (WGS) entry which is preliminary data.</text>
</comment>
<dbReference type="PANTHER" id="PTHR43118">
    <property type="entry name" value="RHAMNOGALACTURONAN LYASE (EUROFUNG)"/>
    <property type="match status" value="1"/>
</dbReference>
<organism evidence="3 4">
    <name type="scientific">Candidatus Reconcilbacillus cellulovorans</name>
    <dbReference type="NCBI Taxonomy" id="1906605"/>
    <lineage>
        <taxon>Bacteria</taxon>
        <taxon>Bacillati</taxon>
        <taxon>Bacillota</taxon>
        <taxon>Bacilli</taxon>
        <taxon>Bacillales</taxon>
        <taxon>Paenibacillaceae</taxon>
        <taxon>Candidatus Reconcilbacillus</taxon>
    </lineage>
</organism>
<protein>
    <submittedName>
        <fullName evidence="3">Rhamnogalacturonan lyase</fullName>
    </submittedName>
</protein>